<dbReference type="Proteomes" id="UP000644441">
    <property type="component" value="Unassembled WGS sequence"/>
</dbReference>
<organism evidence="2 3">
    <name type="scientific">Alloalcanivorax venustensis ISO4</name>
    <dbReference type="NCBI Taxonomy" id="1177184"/>
    <lineage>
        <taxon>Bacteria</taxon>
        <taxon>Pseudomonadati</taxon>
        <taxon>Pseudomonadota</taxon>
        <taxon>Gammaproteobacteria</taxon>
        <taxon>Oceanospirillales</taxon>
        <taxon>Alcanivoracaceae</taxon>
        <taxon>Alloalcanivorax</taxon>
    </lineage>
</organism>
<reference evidence="2 3" key="1">
    <citation type="submission" date="2012-09" db="EMBL/GenBank/DDBJ databases">
        <title>Genome Sequence of alkane-degrading Bacterium Alcanivorax venustensis ISO4.</title>
        <authorList>
            <person name="Lai Q."/>
            <person name="Shao Z."/>
        </authorList>
    </citation>
    <scope>NUCLEOTIDE SEQUENCE [LARGE SCALE GENOMIC DNA]</scope>
    <source>
        <strain evidence="2 3">ISO4</strain>
    </source>
</reference>
<comment type="caution">
    <text evidence="2">The sequence shown here is derived from an EMBL/GenBank/DDBJ whole genome shotgun (WGS) entry which is preliminary data.</text>
</comment>
<feature type="compositionally biased region" description="Basic residues" evidence="1">
    <location>
        <begin position="157"/>
        <end position="167"/>
    </location>
</feature>
<name>A0ABS0AKI4_9GAMM</name>
<keyword evidence="3" id="KW-1185">Reference proteome</keyword>
<feature type="region of interest" description="Disordered" evidence="1">
    <location>
        <begin position="61"/>
        <end position="83"/>
    </location>
</feature>
<gene>
    <name evidence="2" type="ORF">ISO4_02729</name>
</gene>
<sequence>DQPFNPYTQNIKKAQKTWRNMSKSERARSQPEGAQRKAPGRGSDGDYYHVAVRNKSQFKTFRTHDVGDPGGIQRVAGQRKSGTWGTVKWLIPKEWAHMKGGKLIADSDDARKVLEQLGSAPVHSSADMFEAKPRPKVPEKDKPTKAQQQARRENIKKAQRAAHQRGH</sequence>
<feature type="region of interest" description="Disordered" evidence="1">
    <location>
        <begin position="1"/>
        <end position="47"/>
    </location>
</feature>
<feature type="region of interest" description="Disordered" evidence="1">
    <location>
        <begin position="118"/>
        <end position="167"/>
    </location>
</feature>
<evidence type="ECO:0000313" key="3">
    <source>
        <dbReference type="Proteomes" id="UP000644441"/>
    </source>
</evidence>
<accession>A0ABS0AKI4</accession>
<feature type="compositionally biased region" description="Basic and acidic residues" evidence="1">
    <location>
        <begin position="129"/>
        <end position="156"/>
    </location>
</feature>
<dbReference type="EMBL" id="ARXR01000031">
    <property type="protein sequence ID" value="MBF5054127.1"/>
    <property type="molecule type" value="Genomic_DNA"/>
</dbReference>
<proteinExistence type="predicted"/>
<protein>
    <submittedName>
        <fullName evidence="2">Uncharacterized protein</fullName>
    </submittedName>
</protein>
<feature type="non-terminal residue" evidence="2">
    <location>
        <position position="1"/>
    </location>
</feature>
<evidence type="ECO:0000313" key="2">
    <source>
        <dbReference type="EMBL" id="MBF5054127.1"/>
    </source>
</evidence>
<feature type="compositionally biased region" description="Polar residues" evidence="1">
    <location>
        <begin position="1"/>
        <end position="21"/>
    </location>
</feature>
<evidence type="ECO:0000256" key="1">
    <source>
        <dbReference type="SAM" id="MobiDB-lite"/>
    </source>
</evidence>